<protein>
    <submittedName>
        <fullName evidence="16">Platelet glycoprotein Ib beta chain</fullName>
    </submittedName>
</protein>
<evidence type="ECO:0000256" key="3">
    <source>
        <dbReference type="ARBA" id="ARBA00022692"/>
    </source>
</evidence>
<keyword evidence="7 11" id="KW-1133">Transmembrane helix</keyword>
<evidence type="ECO:0000256" key="11">
    <source>
        <dbReference type="SAM" id="Phobius"/>
    </source>
</evidence>
<feature type="domain" description="LRRNT" evidence="13">
    <location>
        <begin position="25"/>
        <end position="59"/>
    </location>
</feature>
<dbReference type="GO" id="GO:0007155">
    <property type="term" value="P:cell adhesion"/>
    <property type="evidence" value="ECO:0007669"/>
    <property type="project" value="UniProtKB-KW"/>
</dbReference>
<evidence type="ECO:0000256" key="6">
    <source>
        <dbReference type="ARBA" id="ARBA00022889"/>
    </source>
</evidence>
<dbReference type="InterPro" id="IPR000483">
    <property type="entry name" value="Cys-rich_flank_reg_C"/>
</dbReference>
<dbReference type="RefSeq" id="XP_030624407.1">
    <property type="nucleotide sequence ID" value="XM_030768547.1"/>
</dbReference>
<name>A0A6J2UYA2_CHACN</name>
<accession>A0A6J2UYA2</accession>
<evidence type="ECO:0000313" key="15">
    <source>
        <dbReference type="Proteomes" id="UP000504632"/>
    </source>
</evidence>
<evidence type="ECO:0000259" key="14">
    <source>
        <dbReference type="SMART" id="SM00082"/>
    </source>
</evidence>
<evidence type="ECO:0000256" key="2">
    <source>
        <dbReference type="ARBA" id="ARBA00022614"/>
    </source>
</evidence>
<keyword evidence="3 11" id="KW-0812">Transmembrane</keyword>
<gene>
    <name evidence="16" type="primary">gp1bb</name>
</gene>
<evidence type="ECO:0000256" key="12">
    <source>
        <dbReference type="SAM" id="SignalP"/>
    </source>
</evidence>
<dbReference type="InParanoid" id="A0A6J2UYA2"/>
<reference evidence="16" key="1">
    <citation type="submission" date="2025-08" db="UniProtKB">
        <authorList>
            <consortium name="RefSeq"/>
        </authorList>
    </citation>
    <scope>IDENTIFICATION</scope>
</reference>
<evidence type="ECO:0000313" key="16">
    <source>
        <dbReference type="RefSeq" id="XP_030624407.1"/>
    </source>
</evidence>
<keyword evidence="15" id="KW-1185">Reference proteome</keyword>
<evidence type="ECO:0000256" key="8">
    <source>
        <dbReference type="ARBA" id="ARBA00023084"/>
    </source>
</evidence>
<keyword evidence="2" id="KW-0433">Leucine-rich repeat</keyword>
<dbReference type="SMART" id="SM00082">
    <property type="entry name" value="LRRCT"/>
    <property type="match status" value="1"/>
</dbReference>
<evidence type="ECO:0000256" key="5">
    <source>
        <dbReference type="ARBA" id="ARBA00022729"/>
    </source>
</evidence>
<evidence type="ECO:0000256" key="10">
    <source>
        <dbReference type="ARBA" id="ARBA00023157"/>
    </source>
</evidence>
<dbReference type="PANTHER" id="PTHR22650">
    <property type="entry name" value="GLYCOPROTEIN IB BETA"/>
    <property type="match status" value="1"/>
</dbReference>
<evidence type="ECO:0000256" key="7">
    <source>
        <dbReference type="ARBA" id="ARBA00022989"/>
    </source>
</evidence>
<keyword evidence="8" id="KW-0094">Blood coagulation</keyword>
<dbReference type="FunCoup" id="A0A6J2UYA2">
    <property type="interactions" value="978"/>
</dbReference>
<dbReference type="Pfam" id="PF01462">
    <property type="entry name" value="LRRNT"/>
    <property type="match status" value="1"/>
</dbReference>
<dbReference type="AlphaFoldDB" id="A0A6J2UYA2"/>
<dbReference type="InterPro" id="IPR000372">
    <property type="entry name" value="LRRNT"/>
</dbReference>
<feature type="chain" id="PRO_5026712743" evidence="12">
    <location>
        <begin position="23"/>
        <end position="212"/>
    </location>
</feature>
<dbReference type="SMART" id="SM00013">
    <property type="entry name" value="LRRNT"/>
    <property type="match status" value="1"/>
</dbReference>
<dbReference type="OrthoDB" id="676979at2759"/>
<dbReference type="PANTHER" id="PTHR22650:SF7">
    <property type="entry name" value="PLATELET GLYCOPROTEIN IB BETA CHAIN"/>
    <property type="match status" value="1"/>
</dbReference>
<comment type="subcellular location">
    <subcellularLocation>
        <location evidence="1">Membrane</location>
        <topology evidence="1">Single-pass type I membrane protein</topology>
    </subcellularLocation>
</comment>
<keyword evidence="4" id="KW-0356">Hemostasis</keyword>
<dbReference type="InterPro" id="IPR052313">
    <property type="entry name" value="GPIb-IX-V_Complex"/>
</dbReference>
<feature type="transmembrane region" description="Helical" evidence="11">
    <location>
        <begin position="154"/>
        <end position="174"/>
    </location>
</feature>
<keyword evidence="10" id="KW-1015">Disulfide bond</keyword>
<dbReference type="GO" id="GO:0007596">
    <property type="term" value="P:blood coagulation"/>
    <property type="evidence" value="ECO:0007669"/>
    <property type="project" value="UniProtKB-KW"/>
</dbReference>
<dbReference type="SUPFAM" id="SSF52058">
    <property type="entry name" value="L domain-like"/>
    <property type="match status" value="1"/>
</dbReference>
<evidence type="ECO:0000259" key="13">
    <source>
        <dbReference type="SMART" id="SM00013"/>
    </source>
</evidence>
<evidence type="ECO:0000256" key="4">
    <source>
        <dbReference type="ARBA" id="ARBA00022696"/>
    </source>
</evidence>
<sequence>MKCVVAPLFLLLSVLGIRAGKAAVGCPGVCSCRGTVVDCSGRQLTGANLPSSFPPDTTEIRLHDNHLTTLPNGLLDSLPRLRVATLHGNPWTCDCGVLYLRGWLLKQSGDVPKGNVTCSSPPSLRGRLVMYLVEEEVLNTCHYWLCDLALTSQISLVIFIIIQVLLLATVILFLRRFNRLSREARRTAEESFTGGEHVSPANEYVMLKDRDS</sequence>
<keyword evidence="6" id="KW-0130">Cell adhesion</keyword>
<feature type="domain" description="LRRCT" evidence="14">
    <location>
        <begin position="89"/>
        <end position="142"/>
    </location>
</feature>
<keyword evidence="5 12" id="KW-0732">Signal</keyword>
<dbReference type="GO" id="GO:0016020">
    <property type="term" value="C:membrane"/>
    <property type="evidence" value="ECO:0007669"/>
    <property type="project" value="UniProtKB-SubCell"/>
</dbReference>
<dbReference type="GeneID" id="115807520"/>
<feature type="signal peptide" evidence="12">
    <location>
        <begin position="1"/>
        <end position="22"/>
    </location>
</feature>
<dbReference type="CTD" id="2812"/>
<organism evidence="15 16">
    <name type="scientific">Chanos chanos</name>
    <name type="common">Milkfish</name>
    <name type="synonym">Mugil chanos</name>
    <dbReference type="NCBI Taxonomy" id="29144"/>
    <lineage>
        <taxon>Eukaryota</taxon>
        <taxon>Metazoa</taxon>
        <taxon>Chordata</taxon>
        <taxon>Craniata</taxon>
        <taxon>Vertebrata</taxon>
        <taxon>Euteleostomi</taxon>
        <taxon>Actinopterygii</taxon>
        <taxon>Neopterygii</taxon>
        <taxon>Teleostei</taxon>
        <taxon>Ostariophysi</taxon>
        <taxon>Gonorynchiformes</taxon>
        <taxon>Chanidae</taxon>
        <taxon>Chanos</taxon>
    </lineage>
</organism>
<dbReference type="PROSITE" id="PS51257">
    <property type="entry name" value="PROKAR_LIPOPROTEIN"/>
    <property type="match status" value="1"/>
</dbReference>
<evidence type="ECO:0000256" key="1">
    <source>
        <dbReference type="ARBA" id="ARBA00004479"/>
    </source>
</evidence>
<dbReference type="Proteomes" id="UP000504632">
    <property type="component" value="Chromosome 1"/>
</dbReference>
<proteinExistence type="predicted"/>
<dbReference type="Gene3D" id="3.80.10.10">
    <property type="entry name" value="Ribonuclease Inhibitor"/>
    <property type="match status" value="1"/>
</dbReference>
<dbReference type="InterPro" id="IPR032675">
    <property type="entry name" value="LRR_dom_sf"/>
</dbReference>
<keyword evidence="9 11" id="KW-0472">Membrane</keyword>
<evidence type="ECO:0000256" key="9">
    <source>
        <dbReference type="ARBA" id="ARBA00023136"/>
    </source>
</evidence>